<accession>A0AAD8K1Q3</accession>
<dbReference type="EMBL" id="JAUHHV010000008">
    <property type="protein sequence ID" value="KAK1414785.1"/>
    <property type="molecule type" value="Genomic_DNA"/>
</dbReference>
<protein>
    <submittedName>
        <fullName evidence="1">Uncharacterized protein</fullName>
    </submittedName>
</protein>
<sequence>MIQLAARIVVSNLNKNTKKSFSETIKDMYSHISERSGKKAPLVGDDVYEIIMKHAPRLDSEIIYDCDFDYDYDVFLA</sequence>
<proteinExistence type="predicted"/>
<dbReference type="PANTHER" id="PTHR11573:SF6">
    <property type="entry name" value="RIBONUCLEOSIDE-DIPHOSPHATE REDUCTASE LARGE SUBUNIT"/>
    <property type="match status" value="1"/>
</dbReference>
<dbReference type="InterPro" id="IPR039718">
    <property type="entry name" value="Rrm1"/>
</dbReference>
<reference evidence="1" key="1">
    <citation type="journal article" date="2023" name="bioRxiv">
        <title>Improved chromosome-level genome assembly for marigold (Tagetes erecta).</title>
        <authorList>
            <person name="Jiang F."/>
            <person name="Yuan L."/>
            <person name="Wang S."/>
            <person name="Wang H."/>
            <person name="Xu D."/>
            <person name="Wang A."/>
            <person name="Fan W."/>
        </authorList>
    </citation>
    <scope>NUCLEOTIDE SEQUENCE</scope>
    <source>
        <strain evidence="1">WSJ</strain>
        <tissue evidence="1">Leaf</tissue>
    </source>
</reference>
<organism evidence="1 2">
    <name type="scientific">Tagetes erecta</name>
    <name type="common">African marigold</name>
    <dbReference type="NCBI Taxonomy" id="13708"/>
    <lineage>
        <taxon>Eukaryota</taxon>
        <taxon>Viridiplantae</taxon>
        <taxon>Streptophyta</taxon>
        <taxon>Embryophyta</taxon>
        <taxon>Tracheophyta</taxon>
        <taxon>Spermatophyta</taxon>
        <taxon>Magnoliopsida</taxon>
        <taxon>eudicotyledons</taxon>
        <taxon>Gunneridae</taxon>
        <taxon>Pentapetalae</taxon>
        <taxon>asterids</taxon>
        <taxon>campanulids</taxon>
        <taxon>Asterales</taxon>
        <taxon>Asteraceae</taxon>
        <taxon>Asteroideae</taxon>
        <taxon>Heliantheae alliance</taxon>
        <taxon>Tageteae</taxon>
        <taxon>Tagetes</taxon>
    </lineage>
</organism>
<name>A0AAD8K1Q3_TARER</name>
<comment type="caution">
    <text evidence="1">The sequence shown here is derived from an EMBL/GenBank/DDBJ whole genome shotgun (WGS) entry which is preliminary data.</text>
</comment>
<dbReference type="AlphaFoldDB" id="A0AAD8K1Q3"/>
<dbReference type="GO" id="GO:0004748">
    <property type="term" value="F:ribonucleoside-diphosphate reductase activity, thioredoxin disulfide as acceptor"/>
    <property type="evidence" value="ECO:0007669"/>
    <property type="project" value="TreeGrafter"/>
</dbReference>
<dbReference type="Proteomes" id="UP001229421">
    <property type="component" value="Unassembled WGS sequence"/>
</dbReference>
<dbReference type="SUPFAM" id="SSF48168">
    <property type="entry name" value="R1 subunit of ribonucleotide reductase, N-terminal domain"/>
    <property type="match status" value="1"/>
</dbReference>
<dbReference type="GO" id="GO:0005524">
    <property type="term" value="F:ATP binding"/>
    <property type="evidence" value="ECO:0007669"/>
    <property type="project" value="TreeGrafter"/>
</dbReference>
<dbReference type="Gene3D" id="3.20.70.20">
    <property type="match status" value="1"/>
</dbReference>
<evidence type="ECO:0000313" key="1">
    <source>
        <dbReference type="EMBL" id="KAK1414785.1"/>
    </source>
</evidence>
<dbReference type="GO" id="GO:0009263">
    <property type="term" value="P:deoxyribonucleotide biosynthetic process"/>
    <property type="evidence" value="ECO:0007669"/>
    <property type="project" value="TreeGrafter"/>
</dbReference>
<dbReference type="InterPro" id="IPR008926">
    <property type="entry name" value="RNR_R1-su_N"/>
</dbReference>
<gene>
    <name evidence="1" type="ORF">QVD17_30544</name>
</gene>
<keyword evidence="2" id="KW-1185">Reference proteome</keyword>
<dbReference type="PANTHER" id="PTHR11573">
    <property type="entry name" value="RIBONUCLEOSIDE-DIPHOSPHATE REDUCTASE LARGE CHAIN"/>
    <property type="match status" value="1"/>
</dbReference>
<evidence type="ECO:0000313" key="2">
    <source>
        <dbReference type="Proteomes" id="UP001229421"/>
    </source>
</evidence>
<dbReference type="GO" id="GO:0005971">
    <property type="term" value="C:ribonucleoside-diphosphate reductase complex"/>
    <property type="evidence" value="ECO:0007669"/>
    <property type="project" value="TreeGrafter"/>
</dbReference>